<dbReference type="SUPFAM" id="SSF53822">
    <property type="entry name" value="Periplasmic binding protein-like I"/>
    <property type="match status" value="1"/>
</dbReference>
<evidence type="ECO:0000256" key="2">
    <source>
        <dbReference type="ARBA" id="ARBA00023125"/>
    </source>
</evidence>
<keyword evidence="1" id="KW-0805">Transcription regulation</keyword>
<dbReference type="CDD" id="cd01392">
    <property type="entry name" value="HTH_LacI"/>
    <property type="match status" value="1"/>
</dbReference>
<organism evidence="5">
    <name type="scientific">metagenome</name>
    <dbReference type="NCBI Taxonomy" id="256318"/>
    <lineage>
        <taxon>unclassified sequences</taxon>
        <taxon>metagenomes</taxon>
    </lineage>
</organism>
<reference evidence="5" key="1">
    <citation type="submission" date="2015-08" db="EMBL/GenBank/DDBJ databases">
        <authorList>
            <person name="Babu N.S."/>
            <person name="Beckwith C.J."/>
            <person name="Beseler K.G."/>
            <person name="Brison A."/>
            <person name="Carone J.V."/>
            <person name="Caskin T.P."/>
            <person name="Diamond M."/>
            <person name="Durham M.E."/>
            <person name="Foxe J.M."/>
            <person name="Go M."/>
            <person name="Henderson B.A."/>
            <person name="Jones I.B."/>
            <person name="McGettigan J.A."/>
            <person name="Micheletti S.J."/>
            <person name="Nasrallah M.E."/>
            <person name="Ortiz D."/>
            <person name="Piller C.R."/>
            <person name="Privatt S.R."/>
            <person name="Schneider S.L."/>
            <person name="Sharp S."/>
            <person name="Smith T.C."/>
            <person name="Stanton J.D."/>
            <person name="Ullery H.E."/>
            <person name="Wilson R.J."/>
            <person name="Serrano M.G."/>
            <person name="Buck G."/>
            <person name="Lee V."/>
            <person name="Wang Y."/>
            <person name="Carvalho R."/>
            <person name="Voegtly L."/>
            <person name="Shi R."/>
            <person name="Duckworth R."/>
            <person name="Johnson A."/>
            <person name="Loviza R."/>
            <person name="Walstead R."/>
            <person name="Shah Z."/>
            <person name="Kiflezghi M."/>
            <person name="Wade K."/>
            <person name="Ball S.L."/>
            <person name="Bradley K.W."/>
            <person name="Asai D.J."/>
            <person name="Bowman C.A."/>
            <person name="Russell D.A."/>
            <person name="Pope W.H."/>
            <person name="Jacobs-Sera D."/>
            <person name="Hendrix R.W."/>
            <person name="Hatfull G.F."/>
        </authorList>
    </citation>
    <scope>NUCLEOTIDE SEQUENCE</scope>
</reference>
<dbReference type="InterPro" id="IPR010982">
    <property type="entry name" value="Lambda_DNA-bd_dom_sf"/>
</dbReference>
<dbReference type="InterPro" id="IPR028082">
    <property type="entry name" value="Peripla_BP_I"/>
</dbReference>
<dbReference type="SMART" id="SM00354">
    <property type="entry name" value="HTH_LACI"/>
    <property type="match status" value="1"/>
</dbReference>
<dbReference type="PROSITE" id="PS00356">
    <property type="entry name" value="HTH_LACI_1"/>
    <property type="match status" value="1"/>
</dbReference>
<dbReference type="EMBL" id="CZKA01000045">
    <property type="protein sequence ID" value="CUR58378.1"/>
    <property type="molecule type" value="Genomic_DNA"/>
</dbReference>
<sequence>MADVARRVGVSHQTVSRVLNDSSLVRDDTRDLVLRAIDELGYRRNAAARVLATNRSGRIGMISAHITLHGPSEILSAVNEAGHLAGYDVSLVGLEEVSRSTLRGAVDRMLDEAVEAIVIAVAHQEASETVEDLDLPIPVVVVQGVNSGDSMSAGIDQVFGAATATKHLLDLGHTSIGHVTGPLDWIEARQRRDGWWNALESAGVEPGPELLGDWTAESGYRAACSAAIADGTTALFIANDTMALGVLRALHERGLKVPDDVSIVGFDNLPDSAYYWPALTTVDQDLGRLGREAVDLVTRALSGESDPRADLITPSLIVRSSTALR</sequence>
<keyword evidence="3" id="KW-0804">Transcription</keyword>
<evidence type="ECO:0000259" key="4">
    <source>
        <dbReference type="PROSITE" id="PS50932"/>
    </source>
</evidence>
<evidence type="ECO:0000256" key="1">
    <source>
        <dbReference type="ARBA" id="ARBA00023015"/>
    </source>
</evidence>
<evidence type="ECO:0000313" key="5">
    <source>
        <dbReference type="EMBL" id="CUR58378.1"/>
    </source>
</evidence>
<dbReference type="CDD" id="cd01574">
    <property type="entry name" value="PBP1_LacI"/>
    <property type="match status" value="1"/>
</dbReference>
<dbReference type="InterPro" id="IPR046335">
    <property type="entry name" value="LacI/GalR-like_sensor"/>
</dbReference>
<evidence type="ECO:0000256" key="3">
    <source>
        <dbReference type="ARBA" id="ARBA00023163"/>
    </source>
</evidence>
<dbReference type="PANTHER" id="PTHR30146:SF109">
    <property type="entry name" value="HTH-TYPE TRANSCRIPTIONAL REGULATOR GALS"/>
    <property type="match status" value="1"/>
</dbReference>
<dbReference type="AlphaFoldDB" id="A0A2P2C8Q3"/>
<dbReference type="InterPro" id="IPR000843">
    <property type="entry name" value="HTH_LacI"/>
</dbReference>
<gene>
    <name evidence="5" type="ORF">NOCA250024</name>
</gene>
<keyword evidence="2" id="KW-0238">DNA-binding</keyword>
<dbReference type="SUPFAM" id="SSF47413">
    <property type="entry name" value="lambda repressor-like DNA-binding domains"/>
    <property type="match status" value="1"/>
</dbReference>
<protein>
    <submittedName>
        <fullName evidence="5">Transcriptional regulator, LacI family</fullName>
    </submittedName>
</protein>
<dbReference type="Pfam" id="PF13377">
    <property type="entry name" value="Peripla_BP_3"/>
    <property type="match status" value="1"/>
</dbReference>
<accession>A0A2P2C8Q3</accession>
<dbReference type="PANTHER" id="PTHR30146">
    <property type="entry name" value="LACI-RELATED TRANSCRIPTIONAL REPRESSOR"/>
    <property type="match status" value="1"/>
</dbReference>
<dbReference type="Gene3D" id="1.10.260.40">
    <property type="entry name" value="lambda repressor-like DNA-binding domains"/>
    <property type="match status" value="1"/>
</dbReference>
<dbReference type="GO" id="GO:0003700">
    <property type="term" value="F:DNA-binding transcription factor activity"/>
    <property type="evidence" value="ECO:0007669"/>
    <property type="project" value="TreeGrafter"/>
</dbReference>
<dbReference type="Pfam" id="PF00356">
    <property type="entry name" value="LacI"/>
    <property type="match status" value="1"/>
</dbReference>
<dbReference type="PROSITE" id="PS50932">
    <property type="entry name" value="HTH_LACI_2"/>
    <property type="match status" value="1"/>
</dbReference>
<dbReference type="Gene3D" id="3.40.50.2300">
    <property type="match status" value="2"/>
</dbReference>
<feature type="domain" description="HTH lacI-type" evidence="4">
    <location>
        <begin position="1"/>
        <end position="53"/>
    </location>
</feature>
<name>A0A2P2C8Q3_9ZZZZ</name>
<proteinExistence type="predicted"/>
<dbReference type="GO" id="GO:0000976">
    <property type="term" value="F:transcription cis-regulatory region binding"/>
    <property type="evidence" value="ECO:0007669"/>
    <property type="project" value="TreeGrafter"/>
</dbReference>